<evidence type="ECO:0000313" key="8">
    <source>
        <dbReference type="Proteomes" id="UP001165289"/>
    </source>
</evidence>
<keyword evidence="5" id="KW-0274">FAD</keyword>
<dbReference type="EMBL" id="JAKMXF010000111">
    <property type="protein sequence ID" value="KAI6657494.1"/>
    <property type="molecule type" value="Genomic_DNA"/>
</dbReference>
<dbReference type="InterPro" id="IPR002872">
    <property type="entry name" value="Proline_DH_dom"/>
</dbReference>
<name>A0AAV7K8G3_9METZ</name>
<evidence type="ECO:0000256" key="1">
    <source>
        <dbReference type="ARBA" id="ARBA00004739"/>
    </source>
</evidence>
<keyword evidence="3 5" id="KW-0560">Oxidoreductase</keyword>
<feature type="domain" description="Proline dehydrogenase" evidence="6">
    <location>
        <begin position="107"/>
        <end position="487"/>
    </location>
</feature>
<dbReference type="EC" id="1.5.5.2" evidence="5"/>
<keyword evidence="5" id="KW-0285">Flavoprotein</keyword>
<dbReference type="Proteomes" id="UP001165289">
    <property type="component" value="Unassembled WGS sequence"/>
</dbReference>
<dbReference type="InterPro" id="IPR029041">
    <property type="entry name" value="FAD-linked_oxidoreductase-like"/>
</dbReference>
<dbReference type="AlphaFoldDB" id="A0AAV7K8G3"/>
<dbReference type="GO" id="GO:0004657">
    <property type="term" value="F:proline dehydrogenase activity"/>
    <property type="evidence" value="ECO:0007669"/>
    <property type="project" value="UniProtKB-EC"/>
</dbReference>
<comment type="function">
    <text evidence="5">Converts proline to delta-1-pyrroline-5-carboxylate.</text>
</comment>
<proteinExistence type="inferred from homology"/>
<comment type="catalytic activity">
    <reaction evidence="5">
        <text>L-proline + a quinone = (S)-1-pyrroline-5-carboxylate + a quinol + H(+)</text>
        <dbReference type="Rhea" id="RHEA:23784"/>
        <dbReference type="ChEBI" id="CHEBI:15378"/>
        <dbReference type="ChEBI" id="CHEBI:17388"/>
        <dbReference type="ChEBI" id="CHEBI:24646"/>
        <dbReference type="ChEBI" id="CHEBI:60039"/>
        <dbReference type="ChEBI" id="CHEBI:132124"/>
        <dbReference type="EC" id="1.5.5.2"/>
    </reaction>
</comment>
<dbReference type="GO" id="GO:0010133">
    <property type="term" value="P:L-proline catabolic process to L-glutamate"/>
    <property type="evidence" value="ECO:0007669"/>
    <property type="project" value="TreeGrafter"/>
</dbReference>
<evidence type="ECO:0000259" key="6">
    <source>
        <dbReference type="Pfam" id="PF01619"/>
    </source>
</evidence>
<dbReference type="SUPFAM" id="SSF51730">
    <property type="entry name" value="FAD-linked oxidoreductase"/>
    <property type="match status" value="1"/>
</dbReference>
<dbReference type="Gene3D" id="3.20.20.220">
    <property type="match status" value="1"/>
</dbReference>
<reference evidence="7 8" key="1">
    <citation type="journal article" date="2023" name="BMC Biol.">
        <title>The compact genome of the sponge Oopsacas minuta (Hexactinellida) is lacking key metazoan core genes.</title>
        <authorList>
            <person name="Santini S."/>
            <person name="Schenkelaars Q."/>
            <person name="Jourda C."/>
            <person name="Duchesne M."/>
            <person name="Belahbib H."/>
            <person name="Rocher C."/>
            <person name="Selva M."/>
            <person name="Riesgo A."/>
            <person name="Vervoort M."/>
            <person name="Leys S.P."/>
            <person name="Kodjabachian L."/>
            <person name="Le Bivic A."/>
            <person name="Borchiellini C."/>
            <person name="Claverie J.M."/>
            <person name="Renard E."/>
        </authorList>
    </citation>
    <scope>NUCLEOTIDE SEQUENCE [LARGE SCALE GENOMIC DNA]</scope>
    <source>
        <strain evidence="7">SPO-2</strain>
    </source>
</reference>
<comment type="similarity">
    <text evidence="2 5">Belongs to the proline oxidase family.</text>
</comment>
<gene>
    <name evidence="7" type="ORF">LOD99_240</name>
</gene>
<accession>A0AAV7K8G3</accession>
<evidence type="ECO:0000256" key="2">
    <source>
        <dbReference type="ARBA" id="ARBA00005869"/>
    </source>
</evidence>
<evidence type="ECO:0000256" key="3">
    <source>
        <dbReference type="ARBA" id="ARBA00023002"/>
    </source>
</evidence>
<dbReference type="InterPro" id="IPR015659">
    <property type="entry name" value="Proline_oxidase"/>
</dbReference>
<evidence type="ECO:0000256" key="5">
    <source>
        <dbReference type="RuleBase" id="RU364054"/>
    </source>
</evidence>
<evidence type="ECO:0000313" key="7">
    <source>
        <dbReference type="EMBL" id="KAI6657494.1"/>
    </source>
</evidence>
<dbReference type="PANTHER" id="PTHR13914">
    <property type="entry name" value="PROLINE OXIDASE"/>
    <property type="match status" value="1"/>
</dbReference>
<keyword evidence="8" id="KW-1185">Reference proteome</keyword>
<dbReference type="GO" id="GO:0005739">
    <property type="term" value="C:mitochondrion"/>
    <property type="evidence" value="ECO:0007669"/>
    <property type="project" value="TreeGrafter"/>
</dbReference>
<comment type="pathway">
    <text evidence="1">Amino-acid degradation; L-proline degradation into L-glutamate; L-glutamate from L-proline: step 1/2.</text>
</comment>
<keyword evidence="4 5" id="KW-0642">Proline metabolism</keyword>
<sequence length="511" mass="59620">MLLASRTQIQSISNILSMRYRYNYSKRTNLDLFSNEAISRSLKSKSTTTIFREWLVYKLLSFDVITNNADAILRGAHKLLGEKVTHWLLKKTIYKQFVAGEENYEVLERIKELDKQNIKVFLSYAAEQTDKNSEAEFEKLKNHILDCIRIVVDFSEKDRVTAIKISPLTPLYLQKKINSIIKSKQRWFLQLSGQSNEDLNAITLQTLEQKIRTIEPALTYASIESMFQQVSGNKDNITARRWQDNLVKGTNLYELLKRKSNDLEELTHEENIILSEFIRRIDEIGNMCEANNVKLLVDAEQTYIQKFIHQTAVHHLMKKLNTNKCIVYNTYQCLLRNTENELKFDLEYAKEENFIYGLKMVRGAYLLEERRLAKEMGYPDPTNPNIQSTTAMYNRVMDICMREVQRNNMRLMVATHNRDSVTRATQQLEKLGIPKEGGILFGQVFGICDYVSYSLAQAGYVIYKTVPYGPVMEVIPYLIRRAQENRSLMKGADFERKVLGREIVNRLIYRK</sequence>
<organism evidence="7 8">
    <name type="scientific">Oopsacas minuta</name>
    <dbReference type="NCBI Taxonomy" id="111878"/>
    <lineage>
        <taxon>Eukaryota</taxon>
        <taxon>Metazoa</taxon>
        <taxon>Porifera</taxon>
        <taxon>Hexactinellida</taxon>
        <taxon>Hexasterophora</taxon>
        <taxon>Lyssacinosida</taxon>
        <taxon>Leucopsacidae</taxon>
        <taxon>Oopsacas</taxon>
    </lineage>
</organism>
<dbReference type="PANTHER" id="PTHR13914:SF0">
    <property type="entry name" value="PROLINE DEHYDROGENASE 1, MITOCHONDRIAL"/>
    <property type="match status" value="1"/>
</dbReference>
<dbReference type="Pfam" id="PF01619">
    <property type="entry name" value="Pro_dh"/>
    <property type="match status" value="1"/>
</dbReference>
<dbReference type="GO" id="GO:0071949">
    <property type="term" value="F:FAD binding"/>
    <property type="evidence" value="ECO:0007669"/>
    <property type="project" value="TreeGrafter"/>
</dbReference>
<comment type="caution">
    <text evidence="7">The sequence shown here is derived from an EMBL/GenBank/DDBJ whole genome shotgun (WGS) entry which is preliminary data.</text>
</comment>
<evidence type="ECO:0000256" key="4">
    <source>
        <dbReference type="ARBA" id="ARBA00023062"/>
    </source>
</evidence>
<comment type="cofactor">
    <cofactor evidence="5">
        <name>FAD</name>
        <dbReference type="ChEBI" id="CHEBI:57692"/>
    </cofactor>
</comment>
<protein>
    <recommendedName>
        <fullName evidence="5">Proline dehydrogenase</fullName>
        <ecNumber evidence="5">1.5.5.2</ecNumber>
    </recommendedName>
</protein>